<dbReference type="InterPro" id="IPR006073">
    <property type="entry name" value="GTP-bd"/>
</dbReference>
<evidence type="ECO:0000313" key="5">
    <source>
        <dbReference type="EMBL" id="KAF2228111.1"/>
    </source>
</evidence>
<evidence type="ECO:0000256" key="2">
    <source>
        <dbReference type="ARBA" id="ARBA00023134"/>
    </source>
</evidence>
<feature type="compositionally biased region" description="Basic and acidic residues" evidence="3">
    <location>
        <begin position="348"/>
        <end position="361"/>
    </location>
</feature>
<dbReference type="PANTHER" id="PTHR45782:SF4">
    <property type="entry name" value="MITOCHONDRIAL RIBOSOME-ASSOCIATED GTPASE 1"/>
    <property type="match status" value="1"/>
</dbReference>
<evidence type="ECO:0000259" key="4">
    <source>
        <dbReference type="Pfam" id="PF01926"/>
    </source>
</evidence>
<dbReference type="SUPFAM" id="SSF52540">
    <property type="entry name" value="P-loop containing nucleoside triphosphate hydrolases"/>
    <property type="match status" value="1"/>
</dbReference>
<dbReference type="Proteomes" id="UP000799538">
    <property type="component" value="Unassembled WGS sequence"/>
</dbReference>
<dbReference type="GO" id="GO:0005525">
    <property type="term" value="F:GTP binding"/>
    <property type="evidence" value="ECO:0007669"/>
    <property type="project" value="UniProtKB-KW"/>
</dbReference>
<proteinExistence type="predicted"/>
<gene>
    <name evidence="5" type="ORF">BDZ85DRAFT_229070</name>
</gene>
<keyword evidence="1" id="KW-0547">Nucleotide-binding</keyword>
<dbReference type="PANTHER" id="PTHR45782">
    <property type="entry name" value="MITOCHONDRIAL RIBOSOME-ASSOCIATED GTPASE 1"/>
    <property type="match status" value="1"/>
</dbReference>
<keyword evidence="6" id="KW-1185">Reference proteome</keyword>
<dbReference type="AlphaFoldDB" id="A0A6A6GQW7"/>
<dbReference type="OrthoDB" id="269151at2759"/>
<dbReference type="GO" id="GO:0003924">
    <property type="term" value="F:GTPase activity"/>
    <property type="evidence" value="ECO:0007669"/>
    <property type="project" value="TreeGrafter"/>
</dbReference>
<feature type="region of interest" description="Disordered" evidence="3">
    <location>
        <begin position="182"/>
        <end position="208"/>
    </location>
</feature>
<dbReference type="Gene3D" id="3.40.50.300">
    <property type="entry name" value="P-loop containing nucleotide triphosphate hydrolases"/>
    <property type="match status" value="1"/>
</dbReference>
<dbReference type="GO" id="GO:0005739">
    <property type="term" value="C:mitochondrion"/>
    <property type="evidence" value="ECO:0007669"/>
    <property type="project" value="TreeGrafter"/>
</dbReference>
<evidence type="ECO:0000256" key="1">
    <source>
        <dbReference type="ARBA" id="ARBA00022741"/>
    </source>
</evidence>
<dbReference type="Pfam" id="PF01926">
    <property type="entry name" value="MMR_HSR1"/>
    <property type="match status" value="1"/>
</dbReference>
<reference evidence="6" key="1">
    <citation type="journal article" date="2020" name="Stud. Mycol.">
        <title>101 Dothideomycetes genomes: A test case for predicting lifestyles and emergence of pathogens.</title>
        <authorList>
            <person name="Haridas S."/>
            <person name="Albert R."/>
            <person name="Binder M."/>
            <person name="Bloem J."/>
            <person name="LaButti K."/>
            <person name="Salamov A."/>
            <person name="Andreopoulos B."/>
            <person name="Baker S."/>
            <person name="Barry K."/>
            <person name="Bills G."/>
            <person name="Bluhm B."/>
            <person name="Cannon C."/>
            <person name="Castanera R."/>
            <person name="Culley D."/>
            <person name="Daum C."/>
            <person name="Ezra D."/>
            <person name="Gonzalez J."/>
            <person name="Henrissat B."/>
            <person name="Kuo A."/>
            <person name="Liang C."/>
            <person name="Lipzen A."/>
            <person name="Lutzoni F."/>
            <person name="Magnuson J."/>
            <person name="Mondo S."/>
            <person name="Nolan M."/>
            <person name="Ohm R."/>
            <person name="Pangilinan J."/>
            <person name="Park H.-J."/>
            <person name="Ramirez L."/>
            <person name="Alfaro M."/>
            <person name="Sun H."/>
            <person name="Tritt A."/>
            <person name="Yoshinaga Y."/>
            <person name="Zwiers L.-H."/>
            <person name="Turgeon B."/>
            <person name="Goodwin S."/>
            <person name="Spatafora J."/>
            <person name="Crous P."/>
            <person name="Grigoriev I."/>
        </authorList>
    </citation>
    <scope>NUCLEOTIDE SEQUENCE [LARGE SCALE GENOMIC DNA]</scope>
    <source>
        <strain evidence="6">CECT 20119</strain>
    </source>
</reference>
<sequence length="361" mass="39337">MASFIPRHVFPPPASLPKSYFLGHHRAGLTKMNSMLSQIDLIIECRDYRVPLTSTNPLFESLLQGRPRIVVFTKRDLGSPHPPLPSDQKRESLLTSHLLPSRSLFTSPSSPTTIASLLSLIRTHAASRTSLTGSRLLVVGMPNIGKSTLLNALRSKGMQRPKAARTGAQPGITRSVGTSVKIIPSETDTHPGTDGRGQSQGKPGSQGVGGGVYLLDTPGVFVPYVPDAETMLKLSLVGCVKDGIVPLETLADYLLYRVNLVDPGVYKPWCGPTNEVGELLEGVARTTGRLGKGGTLDVEGAALWFVQRWRNGQLGRFVLDEVSEASLRGQREREERMSWSQVKRKGREMRGRAKGRVEEEG</sequence>
<dbReference type="InterPro" id="IPR023179">
    <property type="entry name" value="GTP-bd_ortho_bundle_sf"/>
</dbReference>
<evidence type="ECO:0000256" key="3">
    <source>
        <dbReference type="SAM" id="MobiDB-lite"/>
    </source>
</evidence>
<keyword evidence="2" id="KW-0342">GTP-binding</keyword>
<protein>
    <submittedName>
        <fullName evidence="5">Mitochondrial GTPase-like protein 1</fullName>
    </submittedName>
</protein>
<dbReference type="InterPro" id="IPR027417">
    <property type="entry name" value="P-loop_NTPase"/>
</dbReference>
<feature type="domain" description="G" evidence="4">
    <location>
        <begin position="136"/>
        <end position="221"/>
    </location>
</feature>
<dbReference type="CDD" id="cd01856">
    <property type="entry name" value="YlqF"/>
    <property type="match status" value="1"/>
</dbReference>
<organism evidence="5 6">
    <name type="scientific">Elsinoe ampelina</name>
    <dbReference type="NCBI Taxonomy" id="302913"/>
    <lineage>
        <taxon>Eukaryota</taxon>
        <taxon>Fungi</taxon>
        <taxon>Dikarya</taxon>
        <taxon>Ascomycota</taxon>
        <taxon>Pezizomycotina</taxon>
        <taxon>Dothideomycetes</taxon>
        <taxon>Dothideomycetidae</taxon>
        <taxon>Myriangiales</taxon>
        <taxon>Elsinoaceae</taxon>
        <taxon>Elsinoe</taxon>
    </lineage>
</organism>
<feature type="region of interest" description="Disordered" evidence="3">
    <location>
        <begin position="330"/>
        <end position="361"/>
    </location>
</feature>
<dbReference type="GO" id="GO:0032543">
    <property type="term" value="P:mitochondrial translation"/>
    <property type="evidence" value="ECO:0007669"/>
    <property type="project" value="TreeGrafter"/>
</dbReference>
<dbReference type="EMBL" id="ML992501">
    <property type="protein sequence ID" value="KAF2228111.1"/>
    <property type="molecule type" value="Genomic_DNA"/>
</dbReference>
<accession>A0A6A6GQW7</accession>
<evidence type="ECO:0000313" key="6">
    <source>
        <dbReference type="Proteomes" id="UP000799538"/>
    </source>
</evidence>
<name>A0A6A6GQW7_9PEZI</name>
<dbReference type="Gene3D" id="1.10.1580.10">
    <property type="match status" value="1"/>
</dbReference>